<evidence type="ECO:0000313" key="3">
    <source>
        <dbReference type="EMBL" id="RGQ35894.1"/>
    </source>
</evidence>
<dbReference type="GO" id="GO:0004360">
    <property type="term" value="F:glutamine-fructose-6-phosphate transaminase (isomerizing) activity"/>
    <property type="evidence" value="ECO:0007669"/>
    <property type="project" value="TreeGrafter"/>
</dbReference>
<dbReference type="InterPro" id="IPR001347">
    <property type="entry name" value="SIS_dom"/>
</dbReference>
<evidence type="ECO:0000259" key="2">
    <source>
        <dbReference type="PROSITE" id="PS51464"/>
    </source>
</evidence>
<proteinExistence type="predicted"/>
<keyword evidence="1" id="KW-0472">Membrane</keyword>
<reference evidence="3 4" key="1">
    <citation type="submission" date="2018-08" db="EMBL/GenBank/DDBJ databases">
        <title>A genome reference for cultivated species of the human gut microbiota.</title>
        <authorList>
            <person name="Zou Y."/>
            <person name="Xue W."/>
            <person name="Luo G."/>
        </authorList>
    </citation>
    <scope>NUCLEOTIDE SEQUENCE [LARGE SCALE GENOMIC DNA]</scope>
    <source>
        <strain evidence="3 4">AF28-26</strain>
    </source>
</reference>
<dbReference type="Pfam" id="PF01380">
    <property type="entry name" value="SIS"/>
    <property type="match status" value="1"/>
</dbReference>
<dbReference type="GO" id="GO:0097367">
    <property type="term" value="F:carbohydrate derivative binding"/>
    <property type="evidence" value="ECO:0007669"/>
    <property type="project" value="InterPro"/>
</dbReference>
<dbReference type="GO" id="GO:0006487">
    <property type="term" value="P:protein N-linked glycosylation"/>
    <property type="evidence" value="ECO:0007669"/>
    <property type="project" value="TreeGrafter"/>
</dbReference>
<dbReference type="PANTHER" id="PTHR10937:SF14">
    <property type="entry name" value="FRUCTOSELYSINE 6-PHOSPHATE DEGLYCASE"/>
    <property type="match status" value="1"/>
</dbReference>
<keyword evidence="1" id="KW-1133">Transmembrane helix</keyword>
<feature type="domain" description="SIS" evidence="2">
    <location>
        <begin position="6"/>
        <end position="149"/>
    </location>
</feature>
<protein>
    <submittedName>
        <fullName evidence="3">SIS domain-containing protein</fullName>
    </submittedName>
</protein>
<keyword evidence="1" id="KW-0812">Transmembrane</keyword>
<organism evidence="3 4">
    <name type="scientific">[Clostridium] leptum</name>
    <dbReference type="NCBI Taxonomy" id="1535"/>
    <lineage>
        <taxon>Bacteria</taxon>
        <taxon>Bacillati</taxon>
        <taxon>Bacillota</taxon>
        <taxon>Clostridia</taxon>
        <taxon>Eubacteriales</taxon>
        <taxon>Oscillospiraceae</taxon>
        <taxon>Oscillospiraceae incertae sedis</taxon>
    </lineage>
</organism>
<dbReference type="Proteomes" id="UP000284751">
    <property type="component" value="Unassembled WGS sequence"/>
</dbReference>
<dbReference type="PANTHER" id="PTHR10937">
    <property type="entry name" value="GLUCOSAMINE--FRUCTOSE-6-PHOSPHATE AMINOTRANSFERASE, ISOMERIZING"/>
    <property type="match status" value="1"/>
</dbReference>
<comment type="caution">
    <text evidence="3">The sequence shown here is derived from an EMBL/GenBank/DDBJ whole genome shotgun (WGS) entry which is preliminary data.</text>
</comment>
<dbReference type="Gene3D" id="1.10.10.2240">
    <property type="match status" value="1"/>
</dbReference>
<dbReference type="InterPro" id="IPR024713">
    <property type="entry name" value="Fructosamine_deglycase_FrlB"/>
</dbReference>
<evidence type="ECO:0000313" key="4">
    <source>
        <dbReference type="Proteomes" id="UP000284751"/>
    </source>
</evidence>
<dbReference type="SUPFAM" id="SSF53697">
    <property type="entry name" value="SIS domain"/>
    <property type="match status" value="1"/>
</dbReference>
<dbReference type="PROSITE" id="PS51464">
    <property type="entry name" value="SIS"/>
    <property type="match status" value="1"/>
</dbReference>
<dbReference type="Gene3D" id="3.40.50.12570">
    <property type="match status" value="1"/>
</dbReference>
<dbReference type="InterPro" id="IPR046348">
    <property type="entry name" value="SIS_dom_sf"/>
</dbReference>
<dbReference type="GO" id="GO:0006047">
    <property type="term" value="P:UDP-N-acetylglucosamine metabolic process"/>
    <property type="evidence" value="ECO:0007669"/>
    <property type="project" value="TreeGrafter"/>
</dbReference>
<dbReference type="AlphaFoldDB" id="A0A412AV00"/>
<sequence length="324" mass="36955">MEIKSIIKEIKSKMEQRGGLRNVLFVACGGSQAAIYTGYYLLRSESKTIATEIMNSDEFVHTRPASVDDRTIVVLCSLKATKDTVNAVHVANSLGAITIAMTGAPDTEMATAGQYVVLYSNGDDQDYSHSNQSMSLRIGFELLHQFENYCLYDEAMDSFQHINKIIAESKESLRGKAEQFANKFSEDTVFHVLSSGPMYSTGYSMTNCHFMEMQWKYAICTHSGEFFHGPFETTDENLAIILFMSTGRTRALDERALRFIKKYAKHYLVLDAKETGLENYINPQISEFFNSIVMIPIERYFVSQMAKVRKHSMDMRRYMWKVAY</sequence>
<dbReference type="GO" id="GO:0006002">
    <property type="term" value="P:fructose 6-phosphate metabolic process"/>
    <property type="evidence" value="ECO:0007669"/>
    <property type="project" value="TreeGrafter"/>
</dbReference>
<dbReference type="PIRSF" id="PIRSF009290">
    <property type="entry name" value="FrlB"/>
    <property type="match status" value="1"/>
</dbReference>
<gene>
    <name evidence="3" type="ORF">DWY99_12110</name>
</gene>
<accession>A0A412AV00</accession>
<dbReference type="EMBL" id="QRTC01000060">
    <property type="protein sequence ID" value="RGQ35894.1"/>
    <property type="molecule type" value="Genomic_DNA"/>
</dbReference>
<feature type="transmembrane region" description="Helical" evidence="1">
    <location>
        <begin position="20"/>
        <end position="42"/>
    </location>
</feature>
<evidence type="ECO:0000256" key="1">
    <source>
        <dbReference type="SAM" id="Phobius"/>
    </source>
</evidence>
<dbReference type="Gene3D" id="3.40.50.10490">
    <property type="entry name" value="Glucose-6-phosphate isomerase like protein, domain 1"/>
    <property type="match status" value="1"/>
</dbReference>
<name>A0A412AV00_9FIRM</name>